<dbReference type="Gene3D" id="3.40.630.30">
    <property type="match status" value="1"/>
</dbReference>
<dbReference type="RefSeq" id="WP_125585684.1">
    <property type="nucleotide sequence ID" value="NZ_JBHTMO010000019.1"/>
</dbReference>
<keyword evidence="2 4" id="KW-0012">Acyltransferase</keyword>
<dbReference type="GO" id="GO:0016746">
    <property type="term" value="F:acyltransferase activity"/>
    <property type="evidence" value="ECO:0007669"/>
    <property type="project" value="UniProtKB-KW"/>
</dbReference>
<keyword evidence="1 4" id="KW-0808">Transferase</keyword>
<comment type="caution">
    <text evidence="4">The sequence shown here is derived from an EMBL/GenBank/DDBJ whole genome shotgun (WGS) entry which is preliminary data.</text>
</comment>
<dbReference type="Proteomes" id="UP001597249">
    <property type="component" value="Unassembled WGS sequence"/>
</dbReference>
<gene>
    <name evidence="4" type="ORF">ACFQ3L_06445</name>
</gene>
<feature type="domain" description="N-acetyltransferase" evidence="3">
    <location>
        <begin position="3"/>
        <end position="165"/>
    </location>
</feature>
<dbReference type="EMBL" id="JBHTMO010000019">
    <property type="protein sequence ID" value="MFD1393209.1"/>
    <property type="molecule type" value="Genomic_DNA"/>
</dbReference>
<reference evidence="5" key="1">
    <citation type="journal article" date="2019" name="Int. J. Syst. Evol. Microbiol.">
        <title>The Global Catalogue of Microorganisms (GCM) 10K type strain sequencing project: providing services to taxonomists for standard genome sequencing and annotation.</title>
        <authorList>
            <consortium name="The Broad Institute Genomics Platform"/>
            <consortium name="The Broad Institute Genome Sequencing Center for Infectious Disease"/>
            <person name="Wu L."/>
            <person name="Ma J."/>
        </authorList>
    </citation>
    <scope>NUCLEOTIDE SEQUENCE [LARGE SCALE GENOMIC DNA]</scope>
    <source>
        <strain evidence="5">CCM 8911</strain>
    </source>
</reference>
<evidence type="ECO:0000256" key="1">
    <source>
        <dbReference type="ARBA" id="ARBA00022679"/>
    </source>
</evidence>
<dbReference type="CDD" id="cd04301">
    <property type="entry name" value="NAT_SF"/>
    <property type="match status" value="1"/>
</dbReference>
<evidence type="ECO:0000313" key="5">
    <source>
        <dbReference type="Proteomes" id="UP001597249"/>
    </source>
</evidence>
<dbReference type="PANTHER" id="PTHR43072:SF23">
    <property type="entry name" value="UPF0039 PROTEIN C11D3.02C"/>
    <property type="match status" value="1"/>
</dbReference>
<proteinExistence type="predicted"/>
<dbReference type="InterPro" id="IPR000182">
    <property type="entry name" value="GNAT_dom"/>
</dbReference>
<dbReference type="InterPro" id="IPR016181">
    <property type="entry name" value="Acyl_CoA_acyltransferase"/>
</dbReference>
<dbReference type="SUPFAM" id="SSF55729">
    <property type="entry name" value="Acyl-CoA N-acyltransferases (Nat)"/>
    <property type="match status" value="1"/>
</dbReference>
<dbReference type="Pfam" id="PF00583">
    <property type="entry name" value="Acetyltransf_1"/>
    <property type="match status" value="1"/>
</dbReference>
<evidence type="ECO:0000259" key="3">
    <source>
        <dbReference type="PROSITE" id="PS51186"/>
    </source>
</evidence>
<dbReference type="EC" id="2.3.-.-" evidence="4"/>
<keyword evidence="5" id="KW-1185">Reference proteome</keyword>
<organism evidence="4 5">
    <name type="scientific">Lacticaseibacillus jixianensis</name>
    <dbReference type="NCBI Taxonomy" id="2486012"/>
    <lineage>
        <taxon>Bacteria</taxon>
        <taxon>Bacillati</taxon>
        <taxon>Bacillota</taxon>
        <taxon>Bacilli</taxon>
        <taxon>Lactobacillales</taxon>
        <taxon>Lactobacillaceae</taxon>
        <taxon>Lacticaseibacillus</taxon>
    </lineage>
</organism>
<dbReference type="PANTHER" id="PTHR43072">
    <property type="entry name" value="N-ACETYLTRANSFERASE"/>
    <property type="match status" value="1"/>
</dbReference>
<name>A0ABW4B857_9LACO</name>
<sequence>MTINFSLATAQDLPRIVAIYNQIIPSRLATADLTPVSVASRKAWFAAFDPARRPLWVMQSAGRCIGWVGLEDFYGRPAYLHTAEVSIYIDQAFRHQHVGQQALDFVFTQLPRLGLNALVAFIFAHNQPSLALFGHNGFERWGLLPDVAELDGCRRSLAIMGRRFN</sequence>
<accession>A0ABW4B857</accession>
<evidence type="ECO:0000256" key="2">
    <source>
        <dbReference type="ARBA" id="ARBA00023315"/>
    </source>
</evidence>
<dbReference type="PROSITE" id="PS51186">
    <property type="entry name" value="GNAT"/>
    <property type="match status" value="1"/>
</dbReference>
<protein>
    <submittedName>
        <fullName evidence="4">GNAT family N-acetyltransferase</fullName>
        <ecNumber evidence="4">2.3.-.-</ecNumber>
    </submittedName>
</protein>
<evidence type="ECO:0000313" key="4">
    <source>
        <dbReference type="EMBL" id="MFD1393209.1"/>
    </source>
</evidence>